<accession>A0A345DCL0</accession>
<dbReference type="RefSeq" id="WP_114563212.1">
    <property type="nucleotide sequence ID" value="NZ_CP031124.1"/>
</dbReference>
<sequence length="143" mass="16260">MRKLLLVITLFVSFSALAREISDFDMATYELLGKNGQLTGMQMRLSRANNQWVMEGKERGAPWRNISCDRGCEYRTSTKTEREMYLTSFPADISKQYDLSCIQNMANAFCWLAKKSEPMIGGYVLIALVTGKPVPMSLQRLTN</sequence>
<reference evidence="3" key="1">
    <citation type="submission" date="2018-07" db="EMBL/GenBank/DDBJ databases">
        <authorList>
            <person name="Kim H."/>
        </authorList>
    </citation>
    <scope>NUCLEOTIDE SEQUENCE [LARGE SCALE GENOMIC DNA]</scope>
    <source>
        <strain evidence="3">F02</strain>
    </source>
</reference>
<evidence type="ECO:0008006" key="4">
    <source>
        <dbReference type="Google" id="ProtNLM"/>
    </source>
</evidence>
<keyword evidence="3" id="KW-1185">Reference proteome</keyword>
<evidence type="ECO:0000313" key="2">
    <source>
        <dbReference type="EMBL" id="AXF86098.1"/>
    </source>
</evidence>
<dbReference type="AlphaFoldDB" id="A0A345DCL0"/>
<evidence type="ECO:0000256" key="1">
    <source>
        <dbReference type="SAM" id="SignalP"/>
    </source>
</evidence>
<dbReference type="OrthoDB" id="8605600at2"/>
<name>A0A345DCL0_9BURK</name>
<feature type="chain" id="PRO_5016815897" description="DUF306 domain-containing protein" evidence="1">
    <location>
        <begin position="19"/>
        <end position="143"/>
    </location>
</feature>
<gene>
    <name evidence="2" type="ORF">DTO96_101839</name>
</gene>
<feature type="signal peptide" evidence="1">
    <location>
        <begin position="1"/>
        <end position="18"/>
    </location>
</feature>
<evidence type="ECO:0000313" key="3">
    <source>
        <dbReference type="Proteomes" id="UP000252182"/>
    </source>
</evidence>
<protein>
    <recommendedName>
        <fullName evidence="4">DUF306 domain-containing protein</fullName>
    </recommendedName>
</protein>
<dbReference type="KEGG" id="hyf:DTO96_101839"/>
<organism evidence="2 3">
    <name type="scientific">Ephemeroptericola cinctiostellae</name>
    <dbReference type="NCBI Taxonomy" id="2268024"/>
    <lineage>
        <taxon>Bacteria</taxon>
        <taxon>Pseudomonadati</taxon>
        <taxon>Pseudomonadota</taxon>
        <taxon>Betaproteobacteria</taxon>
        <taxon>Burkholderiales</taxon>
        <taxon>Burkholderiaceae</taxon>
        <taxon>Ephemeroptericola</taxon>
    </lineage>
</organism>
<proteinExistence type="predicted"/>
<keyword evidence="1" id="KW-0732">Signal</keyword>
<dbReference type="EMBL" id="CP031124">
    <property type="protein sequence ID" value="AXF86098.1"/>
    <property type="molecule type" value="Genomic_DNA"/>
</dbReference>
<dbReference type="Proteomes" id="UP000252182">
    <property type="component" value="Chromosome"/>
</dbReference>